<evidence type="ECO:0000313" key="3">
    <source>
        <dbReference type="EMBL" id="GMN40995.1"/>
    </source>
</evidence>
<keyword evidence="1" id="KW-0812">Transmembrane</keyword>
<feature type="chain" id="PRO_5041743884" evidence="2">
    <location>
        <begin position="25"/>
        <end position="216"/>
    </location>
</feature>
<proteinExistence type="predicted"/>
<sequence>MEAAALLKLPFILFLSFIINGVSASHGFSIVDQPPAVLDSSGNVLLKGEYYFLDPALILPTIYSAAIIIGIYRNGTCWLQSEIAIFTYGITGLPVQFSPVEPNDDESIHESTDLNIKFSDELSPLCGGSSVVKVGELEEEYVSLGGVEGDRSSWFKIEKVLDGGIHSYKLVSSSDSQVGRDIGISTSFGETNRLAPADEPLVFQFSPLGDGLSASK</sequence>
<protein>
    <submittedName>
        <fullName evidence="3">Uncharacterized protein</fullName>
    </submittedName>
</protein>
<evidence type="ECO:0000313" key="4">
    <source>
        <dbReference type="Proteomes" id="UP001187192"/>
    </source>
</evidence>
<organism evidence="3 4">
    <name type="scientific">Ficus carica</name>
    <name type="common">Common fig</name>
    <dbReference type="NCBI Taxonomy" id="3494"/>
    <lineage>
        <taxon>Eukaryota</taxon>
        <taxon>Viridiplantae</taxon>
        <taxon>Streptophyta</taxon>
        <taxon>Embryophyta</taxon>
        <taxon>Tracheophyta</taxon>
        <taxon>Spermatophyta</taxon>
        <taxon>Magnoliopsida</taxon>
        <taxon>eudicotyledons</taxon>
        <taxon>Gunneridae</taxon>
        <taxon>Pentapetalae</taxon>
        <taxon>rosids</taxon>
        <taxon>fabids</taxon>
        <taxon>Rosales</taxon>
        <taxon>Moraceae</taxon>
        <taxon>Ficeae</taxon>
        <taxon>Ficus</taxon>
    </lineage>
</organism>
<keyword evidence="1" id="KW-0472">Membrane</keyword>
<feature type="transmembrane region" description="Helical" evidence="1">
    <location>
        <begin position="51"/>
        <end position="72"/>
    </location>
</feature>
<feature type="signal peptide" evidence="2">
    <location>
        <begin position="1"/>
        <end position="24"/>
    </location>
</feature>
<dbReference type="PANTHER" id="PTHR33107:SF5">
    <property type="entry name" value="KUNITZ TRYPSIN INHIBITOR 5"/>
    <property type="match status" value="1"/>
</dbReference>
<name>A0AA87ZXT0_FICCA</name>
<reference evidence="3" key="1">
    <citation type="submission" date="2023-07" db="EMBL/GenBank/DDBJ databases">
        <title>draft genome sequence of fig (Ficus carica).</title>
        <authorList>
            <person name="Takahashi T."/>
            <person name="Nishimura K."/>
        </authorList>
    </citation>
    <scope>NUCLEOTIDE SEQUENCE</scope>
</reference>
<dbReference type="Proteomes" id="UP001187192">
    <property type="component" value="Unassembled WGS sequence"/>
</dbReference>
<dbReference type="SMART" id="SM00452">
    <property type="entry name" value="STI"/>
    <property type="match status" value="1"/>
</dbReference>
<dbReference type="Pfam" id="PF00197">
    <property type="entry name" value="Kunitz_legume"/>
    <property type="match status" value="1"/>
</dbReference>
<keyword evidence="2" id="KW-0732">Signal</keyword>
<accession>A0AA87ZXT0</accession>
<dbReference type="PANTHER" id="PTHR33107">
    <property type="entry name" value="KUNITZ TRYPSIN INHIBITOR 2"/>
    <property type="match status" value="1"/>
</dbReference>
<dbReference type="Gene3D" id="2.80.10.50">
    <property type="match status" value="1"/>
</dbReference>
<dbReference type="EMBL" id="BTGU01000012">
    <property type="protein sequence ID" value="GMN40995.1"/>
    <property type="molecule type" value="Genomic_DNA"/>
</dbReference>
<dbReference type="AlphaFoldDB" id="A0AA87ZXT0"/>
<dbReference type="GO" id="GO:0004866">
    <property type="term" value="F:endopeptidase inhibitor activity"/>
    <property type="evidence" value="ECO:0007669"/>
    <property type="project" value="InterPro"/>
</dbReference>
<keyword evidence="4" id="KW-1185">Reference proteome</keyword>
<gene>
    <name evidence="3" type="ORF">TIFTF001_010215</name>
</gene>
<keyword evidence="1" id="KW-1133">Transmembrane helix</keyword>
<dbReference type="SUPFAM" id="SSF50386">
    <property type="entry name" value="STI-like"/>
    <property type="match status" value="1"/>
</dbReference>
<dbReference type="InterPro" id="IPR002160">
    <property type="entry name" value="Prot_inh_Kunz-lg"/>
</dbReference>
<comment type="caution">
    <text evidence="3">The sequence shown here is derived from an EMBL/GenBank/DDBJ whole genome shotgun (WGS) entry which is preliminary data.</text>
</comment>
<dbReference type="InterPro" id="IPR011065">
    <property type="entry name" value="Kunitz_inhibitor_STI-like_sf"/>
</dbReference>
<evidence type="ECO:0000256" key="1">
    <source>
        <dbReference type="SAM" id="Phobius"/>
    </source>
</evidence>
<evidence type="ECO:0000256" key="2">
    <source>
        <dbReference type="SAM" id="SignalP"/>
    </source>
</evidence>